<keyword evidence="2" id="KW-1185">Reference proteome</keyword>
<proteinExistence type="predicted"/>
<dbReference type="RefSeq" id="WP_195454982.1">
    <property type="nucleotide sequence ID" value="NZ_CP071249.1"/>
</dbReference>
<accession>A0ABY5JHK9</accession>
<organism evidence="1 2">
    <name type="scientific">Turicibacter bilis</name>
    <dbReference type="NCBI Taxonomy" id="2735723"/>
    <lineage>
        <taxon>Bacteria</taxon>
        <taxon>Bacillati</taxon>
        <taxon>Bacillota</taxon>
        <taxon>Erysipelotrichia</taxon>
        <taxon>Erysipelotrichales</taxon>
        <taxon>Turicibacteraceae</taxon>
        <taxon>Turicibacter</taxon>
    </lineage>
</organism>
<reference evidence="1 2" key="1">
    <citation type="submission" date="2021-03" db="EMBL/GenBank/DDBJ databases">
        <title>Comparative Genomics and Metabolomics in the genus Turicibacter.</title>
        <authorList>
            <person name="Maki J."/>
            <person name="Looft T."/>
        </authorList>
    </citation>
    <scope>NUCLEOTIDE SEQUENCE [LARGE SCALE GENOMIC DNA]</scope>
    <source>
        <strain evidence="1 2">MMM721</strain>
    </source>
</reference>
<evidence type="ECO:0000313" key="1">
    <source>
        <dbReference type="EMBL" id="UUF05688.1"/>
    </source>
</evidence>
<name>A0ABY5JHK9_9FIRM</name>
<dbReference type="EMBL" id="CP071249">
    <property type="protein sequence ID" value="UUF05688.1"/>
    <property type="molecule type" value="Genomic_DNA"/>
</dbReference>
<sequence>MTQKKIYTKEELKKGMTSELSIDFELYVDDLAKWLTNYLIEHHFSRHVKKDASMTS</sequence>
<protein>
    <recommendedName>
        <fullName evidence="3">Transposase</fullName>
    </recommendedName>
</protein>
<evidence type="ECO:0000313" key="2">
    <source>
        <dbReference type="Proteomes" id="UP001058016"/>
    </source>
</evidence>
<evidence type="ECO:0008006" key="3">
    <source>
        <dbReference type="Google" id="ProtNLM"/>
    </source>
</evidence>
<gene>
    <name evidence="1" type="ORF">J0J69_11610</name>
</gene>
<dbReference type="Proteomes" id="UP001058016">
    <property type="component" value="Chromosome"/>
</dbReference>